<dbReference type="PaxDb" id="29760-VIT_19s0015g01880.t01"/>
<evidence type="ECO:0000313" key="1">
    <source>
        <dbReference type="EMBL" id="CCB62070.1"/>
    </source>
</evidence>
<dbReference type="EMBL" id="FN596747">
    <property type="protein sequence ID" value="CCB62070.1"/>
    <property type="molecule type" value="Genomic_DNA"/>
</dbReference>
<evidence type="ECO:0000313" key="2">
    <source>
        <dbReference type="Proteomes" id="UP000009183"/>
    </source>
</evidence>
<dbReference type="AlphaFoldDB" id="F6I4X5"/>
<name>F6I4X5_VITVI</name>
<dbReference type="Proteomes" id="UP000009183">
    <property type="component" value="Chromosome 19"/>
</dbReference>
<keyword evidence="2" id="KW-1185">Reference proteome</keyword>
<organism evidence="1 2">
    <name type="scientific">Vitis vinifera</name>
    <name type="common">Grape</name>
    <dbReference type="NCBI Taxonomy" id="29760"/>
    <lineage>
        <taxon>Eukaryota</taxon>
        <taxon>Viridiplantae</taxon>
        <taxon>Streptophyta</taxon>
        <taxon>Embryophyta</taxon>
        <taxon>Tracheophyta</taxon>
        <taxon>Spermatophyta</taxon>
        <taxon>Magnoliopsida</taxon>
        <taxon>eudicotyledons</taxon>
        <taxon>Gunneridae</taxon>
        <taxon>Pentapetalae</taxon>
        <taxon>rosids</taxon>
        <taxon>Vitales</taxon>
        <taxon>Vitaceae</taxon>
        <taxon>Viteae</taxon>
        <taxon>Vitis</taxon>
    </lineage>
</organism>
<accession>F6I4X5</accession>
<dbReference type="InParanoid" id="F6I4X5"/>
<reference evidence="2" key="1">
    <citation type="journal article" date="2007" name="Nature">
        <title>The grapevine genome sequence suggests ancestral hexaploidization in major angiosperm phyla.</title>
        <authorList>
            <consortium name="The French-Italian Public Consortium for Grapevine Genome Characterization."/>
            <person name="Jaillon O."/>
            <person name="Aury J.-M."/>
            <person name="Noel B."/>
            <person name="Policriti A."/>
            <person name="Clepet C."/>
            <person name="Casagrande A."/>
            <person name="Choisne N."/>
            <person name="Aubourg S."/>
            <person name="Vitulo N."/>
            <person name="Jubin C."/>
            <person name="Vezzi A."/>
            <person name="Legeai F."/>
            <person name="Hugueney P."/>
            <person name="Dasilva C."/>
            <person name="Horner D."/>
            <person name="Mica E."/>
            <person name="Jublot D."/>
            <person name="Poulain J."/>
            <person name="Bruyere C."/>
            <person name="Billault A."/>
            <person name="Segurens B."/>
            <person name="Gouyvenoux M."/>
            <person name="Ugarte E."/>
            <person name="Cattonaro F."/>
            <person name="Anthouard V."/>
            <person name="Vico V."/>
            <person name="Del Fabbro C."/>
            <person name="Alaux M."/>
            <person name="Di Gaspero G."/>
            <person name="Dumas V."/>
            <person name="Felice N."/>
            <person name="Paillard S."/>
            <person name="Juman I."/>
            <person name="Moroldo M."/>
            <person name="Scalabrin S."/>
            <person name="Canaguier A."/>
            <person name="Le Clainche I."/>
            <person name="Malacrida G."/>
            <person name="Durand E."/>
            <person name="Pesole G."/>
            <person name="Laucou V."/>
            <person name="Chatelet P."/>
            <person name="Merdinoglu D."/>
            <person name="Delledonne M."/>
            <person name="Pezzotti M."/>
            <person name="Lecharny A."/>
            <person name="Scarpelli C."/>
            <person name="Artiguenave F."/>
            <person name="Pe M.E."/>
            <person name="Valle G."/>
            <person name="Morgante M."/>
            <person name="Caboche M."/>
            <person name="Adam-Blondon A.-F."/>
            <person name="Weissenbach J."/>
            <person name="Quetier F."/>
            <person name="Wincker P."/>
        </authorList>
    </citation>
    <scope>NUCLEOTIDE SEQUENCE [LARGE SCALE GENOMIC DNA]</scope>
    <source>
        <strain evidence="2">cv. Pinot noir / PN40024</strain>
    </source>
</reference>
<dbReference type="HOGENOM" id="CLU_2890374_0_0_1"/>
<sequence length="63" mass="7392">MEKNMETSTPLILLSISRRSIKETDDYMPWSTTLPKDEEETSYLQMWVLQASIKFKICLSVHP</sequence>
<protein>
    <submittedName>
        <fullName evidence="1">Uncharacterized protein</fullName>
    </submittedName>
</protein>
<proteinExistence type="predicted"/>
<gene>
    <name evidence="1" type="ordered locus">VIT_19s0015g01880</name>
</gene>